<keyword evidence="9" id="KW-1185">Reference proteome</keyword>
<keyword evidence="3 6" id="KW-1133">Transmembrane helix</keyword>
<evidence type="ECO:0000313" key="8">
    <source>
        <dbReference type="EMBL" id="QFQ02568.1"/>
    </source>
</evidence>
<feature type="transmembrane region" description="Helical" evidence="6">
    <location>
        <begin position="113"/>
        <end position="137"/>
    </location>
</feature>
<keyword evidence="1" id="KW-1003">Cell membrane</keyword>
<dbReference type="OrthoDB" id="4411962at2"/>
<keyword evidence="4 6" id="KW-0472">Membrane</keyword>
<keyword evidence="2 6" id="KW-0812">Transmembrane</keyword>
<dbReference type="Pfam" id="PF06305">
    <property type="entry name" value="LapA_dom"/>
    <property type="match status" value="1"/>
</dbReference>
<reference evidence="9" key="1">
    <citation type="submission" date="2019-10" db="EMBL/GenBank/DDBJ databases">
        <title>Complete genome sequence of Corynebacterium urogenitalis DSM 108747, isolated from the genital tract of a cow.</title>
        <authorList>
            <person name="Ruckert C."/>
            <person name="Ballas P."/>
            <person name="Wagener K."/>
            <person name="Drillich M."/>
            <person name="Kaempfer P."/>
            <person name="Busse H.-J."/>
            <person name="Ehling-Schulz M."/>
        </authorList>
    </citation>
    <scope>NUCLEOTIDE SEQUENCE [LARGE SCALE GENOMIC DNA]</scope>
    <source>
        <strain evidence="9">LMM 1652</strain>
    </source>
</reference>
<feature type="domain" description="Lipopolysaccharide assembly protein A" evidence="7">
    <location>
        <begin position="95"/>
        <end position="146"/>
    </location>
</feature>
<organism evidence="8 9">
    <name type="scientific">Corynebacterium urogenitale</name>
    <dbReference type="NCBI Taxonomy" id="2487892"/>
    <lineage>
        <taxon>Bacteria</taxon>
        <taxon>Bacillati</taxon>
        <taxon>Actinomycetota</taxon>
        <taxon>Actinomycetes</taxon>
        <taxon>Mycobacteriales</taxon>
        <taxon>Corynebacteriaceae</taxon>
        <taxon>Corynebacterium</taxon>
    </lineage>
</organism>
<dbReference type="GO" id="GO:0005886">
    <property type="term" value="C:plasma membrane"/>
    <property type="evidence" value="ECO:0007669"/>
    <property type="project" value="InterPro"/>
</dbReference>
<accession>A0A5J6Z645</accession>
<dbReference type="EMBL" id="CP045032">
    <property type="protein sequence ID" value="QFQ02568.1"/>
    <property type="molecule type" value="Genomic_DNA"/>
</dbReference>
<feature type="transmembrane region" description="Helical" evidence="6">
    <location>
        <begin position="73"/>
        <end position="93"/>
    </location>
</feature>
<evidence type="ECO:0000256" key="2">
    <source>
        <dbReference type="ARBA" id="ARBA00022692"/>
    </source>
</evidence>
<protein>
    <recommendedName>
        <fullName evidence="7">Lipopolysaccharide assembly protein A domain-containing protein</fullName>
    </recommendedName>
</protein>
<feature type="region of interest" description="Disordered" evidence="5">
    <location>
        <begin position="1"/>
        <end position="71"/>
    </location>
</feature>
<feature type="compositionally biased region" description="Polar residues" evidence="5">
    <location>
        <begin position="21"/>
        <end position="43"/>
    </location>
</feature>
<evidence type="ECO:0000256" key="3">
    <source>
        <dbReference type="ARBA" id="ARBA00022989"/>
    </source>
</evidence>
<dbReference type="KEGG" id="cuo:CUROG_06025"/>
<evidence type="ECO:0000259" key="7">
    <source>
        <dbReference type="Pfam" id="PF06305"/>
    </source>
</evidence>
<dbReference type="Proteomes" id="UP000326711">
    <property type="component" value="Chromosome"/>
</dbReference>
<proteinExistence type="predicted"/>
<name>A0A5J6Z645_9CORY</name>
<gene>
    <name evidence="8" type="ORF">CUROG_06025</name>
</gene>
<evidence type="ECO:0000256" key="4">
    <source>
        <dbReference type="ARBA" id="ARBA00023136"/>
    </source>
</evidence>
<dbReference type="InterPro" id="IPR010445">
    <property type="entry name" value="LapA_dom"/>
</dbReference>
<feature type="compositionally biased region" description="Polar residues" evidence="5">
    <location>
        <begin position="1"/>
        <end position="13"/>
    </location>
</feature>
<dbReference type="RefSeq" id="WP_151902912.1">
    <property type="nucleotide sequence ID" value="NZ_CP045032.1"/>
</dbReference>
<dbReference type="AlphaFoldDB" id="A0A5J6Z645"/>
<evidence type="ECO:0000256" key="1">
    <source>
        <dbReference type="ARBA" id="ARBA00022475"/>
    </source>
</evidence>
<evidence type="ECO:0000256" key="6">
    <source>
        <dbReference type="SAM" id="Phobius"/>
    </source>
</evidence>
<evidence type="ECO:0000256" key="5">
    <source>
        <dbReference type="SAM" id="MobiDB-lite"/>
    </source>
</evidence>
<evidence type="ECO:0000313" key="9">
    <source>
        <dbReference type="Proteomes" id="UP000326711"/>
    </source>
</evidence>
<sequence>MTSNISPEPQRQPYNPAEPQVPTNEFQNSGFNTNGTAPQNAPAAQTHPAEPKNKKSKKKNKDKDQKVQGSTAGSTWVALIIGALLLILLLVFILQNQQSVQLQLFVWEMNFPIGIGVLIAAIVGALIMALVGGVRIIQLRREVNRRR</sequence>